<dbReference type="PANTHER" id="PTHR43856">
    <property type="entry name" value="CARDIOLIPIN HYDROLASE"/>
    <property type="match status" value="1"/>
</dbReference>
<dbReference type="AlphaFoldDB" id="A0A3M9MWK6"/>
<evidence type="ECO:0000256" key="2">
    <source>
        <dbReference type="ARBA" id="ARBA00008664"/>
    </source>
</evidence>
<feature type="domain" description="Phospholipase D-like" evidence="8">
    <location>
        <begin position="293"/>
        <end position="418"/>
    </location>
</feature>
<dbReference type="GO" id="GO:0016891">
    <property type="term" value="F:RNA endonuclease activity producing 5'-phosphomonoesters, hydrolytic mechanism"/>
    <property type="evidence" value="ECO:0007669"/>
    <property type="project" value="TreeGrafter"/>
</dbReference>
<name>A0A3M9MWK6_9BACT</name>
<organism evidence="9 10">
    <name type="scientific">Rufibacter immobilis</name>
    <dbReference type="NCBI Taxonomy" id="1348778"/>
    <lineage>
        <taxon>Bacteria</taxon>
        <taxon>Pseudomonadati</taxon>
        <taxon>Bacteroidota</taxon>
        <taxon>Cytophagia</taxon>
        <taxon>Cytophagales</taxon>
        <taxon>Hymenobacteraceae</taxon>
        <taxon>Rufibacter</taxon>
    </lineage>
</organism>
<reference evidence="9 10" key="1">
    <citation type="submission" date="2018-11" db="EMBL/GenBank/DDBJ databases">
        <title>Rufibacter latericius sp. nov., isolated from water in Baiyang Lake.</title>
        <authorList>
            <person name="Yang Y."/>
        </authorList>
    </citation>
    <scope>NUCLEOTIDE SEQUENCE [LARGE SCALE GENOMIC DNA]</scope>
    <source>
        <strain evidence="9 10">MCC P1</strain>
    </source>
</reference>
<evidence type="ECO:0000256" key="3">
    <source>
        <dbReference type="ARBA" id="ARBA00012027"/>
    </source>
</evidence>
<keyword evidence="6" id="KW-0443">Lipid metabolism</keyword>
<dbReference type="GO" id="GO:0016042">
    <property type="term" value="P:lipid catabolic process"/>
    <property type="evidence" value="ECO:0007669"/>
    <property type="project" value="UniProtKB-KW"/>
</dbReference>
<dbReference type="PANTHER" id="PTHR43856:SF1">
    <property type="entry name" value="MITOCHONDRIAL CARDIOLIPIN HYDROLASE"/>
    <property type="match status" value="1"/>
</dbReference>
<evidence type="ECO:0000256" key="7">
    <source>
        <dbReference type="SAM" id="Phobius"/>
    </source>
</evidence>
<protein>
    <recommendedName>
        <fullName evidence="3">phospholipase D</fullName>
        <ecNumber evidence="3">3.1.4.4</ecNumber>
    </recommendedName>
</protein>
<dbReference type="OrthoDB" id="975384at2"/>
<dbReference type="EMBL" id="RJJE01000009">
    <property type="protein sequence ID" value="RNI29906.1"/>
    <property type="molecule type" value="Genomic_DNA"/>
</dbReference>
<keyword evidence="5" id="KW-0442">Lipid degradation</keyword>
<dbReference type="InterPro" id="IPR025202">
    <property type="entry name" value="PLD-like_dom"/>
</dbReference>
<comment type="catalytic activity">
    <reaction evidence="1">
        <text>a 1,2-diacyl-sn-glycero-3-phosphocholine + H2O = a 1,2-diacyl-sn-glycero-3-phosphate + choline + H(+)</text>
        <dbReference type="Rhea" id="RHEA:14445"/>
        <dbReference type="ChEBI" id="CHEBI:15354"/>
        <dbReference type="ChEBI" id="CHEBI:15377"/>
        <dbReference type="ChEBI" id="CHEBI:15378"/>
        <dbReference type="ChEBI" id="CHEBI:57643"/>
        <dbReference type="ChEBI" id="CHEBI:58608"/>
        <dbReference type="EC" id="3.1.4.4"/>
    </reaction>
</comment>
<keyword evidence="10" id="KW-1185">Reference proteome</keyword>
<comment type="similarity">
    <text evidence="2">Belongs to the phospholipase D family.</text>
</comment>
<keyword evidence="7" id="KW-1133">Transmembrane helix</keyword>
<evidence type="ECO:0000313" key="9">
    <source>
        <dbReference type="EMBL" id="RNI29906.1"/>
    </source>
</evidence>
<evidence type="ECO:0000256" key="1">
    <source>
        <dbReference type="ARBA" id="ARBA00000798"/>
    </source>
</evidence>
<keyword evidence="7" id="KW-0472">Membrane</keyword>
<evidence type="ECO:0000313" key="10">
    <source>
        <dbReference type="Proteomes" id="UP000271010"/>
    </source>
</evidence>
<dbReference type="Proteomes" id="UP000271010">
    <property type="component" value="Unassembled WGS sequence"/>
</dbReference>
<keyword evidence="7" id="KW-0812">Transmembrane</keyword>
<evidence type="ECO:0000256" key="5">
    <source>
        <dbReference type="ARBA" id="ARBA00022963"/>
    </source>
</evidence>
<feature type="domain" description="Phospholipase D-like" evidence="8">
    <location>
        <begin position="95"/>
        <end position="223"/>
    </location>
</feature>
<dbReference type="CDD" id="cd00138">
    <property type="entry name" value="PLDc_SF"/>
    <property type="match status" value="1"/>
</dbReference>
<dbReference type="GO" id="GO:0004630">
    <property type="term" value="F:phospholipase D activity"/>
    <property type="evidence" value="ECO:0007669"/>
    <property type="project" value="UniProtKB-EC"/>
</dbReference>
<evidence type="ECO:0000256" key="6">
    <source>
        <dbReference type="ARBA" id="ARBA00023098"/>
    </source>
</evidence>
<feature type="transmembrane region" description="Helical" evidence="7">
    <location>
        <begin position="21"/>
        <end position="42"/>
    </location>
</feature>
<evidence type="ECO:0000256" key="4">
    <source>
        <dbReference type="ARBA" id="ARBA00022801"/>
    </source>
</evidence>
<gene>
    <name evidence="9" type="ORF">EFA69_10265</name>
</gene>
<keyword evidence="4" id="KW-0378">Hydrolase</keyword>
<comment type="caution">
    <text evidence="9">The sequence shown here is derived from an EMBL/GenBank/DDBJ whole genome shotgun (WGS) entry which is preliminary data.</text>
</comment>
<proteinExistence type="inferred from homology"/>
<accession>A0A3M9MWK6</accession>
<sequence length="428" mass="47659">MQLAPISFPQQKKLKSSGVTCSWLPFGVLYKSVSIFFLFFILSACSKDEDPVKIDPPTKKDLTTTYTAPVNDLLFTNIDKVGGGAASPIIMDRLVSMINAAPQNSSLHLCIFGFTHAGVIQALKKASDRGVNLHLMIDMSREETQEENPPTIAELRSFLKPNSEVVVVTSDAGNSSINHNKFVIFSELKTQDGKAENVIFQTSHNFTEADTKKIQEATVLTNKGLYNAYLNYWNDMKAKAASGMKNFEYREFEDLNAGIKAYFFPKRKDGKNYGTDTIIDILNQITEPSTALIRVGMSDWSAARTNVVNKLETLLDQGATVEIIAKSSAAPEIQSALENLKRKGAYVKIYNISLSNQVRINNHAKFMLIKGKVNGAQTSLVLTGTHNYTGNTVYYNNEVILLFKNNVAFFDSFMSYYNEMKKLPGIQR</sequence>
<dbReference type="Pfam" id="PF13091">
    <property type="entry name" value="PLDc_2"/>
    <property type="match status" value="2"/>
</dbReference>
<evidence type="ECO:0000259" key="8">
    <source>
        <dbReference type="Pfam" id="PF13091"/>
    </source>
</evidence>
<dbReference type="InterPro" id="IPR051406">
    <property type="entry name" value="PLD_domain"/>
</dbReference>
<dbReference type="RefSeq" id="WP_123132988.1">
    <property type="nucleotide sequence ID" value="NZ_RJJE01000009.1"/>
</dbReference>
<dbReference type="Gene3D" id="3.30.870.10">
    <property type="entry name" value="Endonuclease Chain A"/>
    <property type="match status" value="2"/>
</dbReference>
<dbReference type="SUPFAM" id="SSF56024">
    <property type="entry name" value="Phospholipase D/nuclease"/>
    <property type="match status" value="2"/>
</dbReference>
<dbReference type="EC" id="3.1.4.4" evidence="3"/>